<evidence type="ECO:0000259" key="2">
    <source>
        <dbReference type="Pfam" id="PF11350"/>
    </source>
</evidence>
<dbReference type="Pfam" id="PF11350">
    <property type="entry name" value="DUF3152"/>
    <property type="match status" value="1"/>
</dbReference>
<feature type="compositionally biased region" description="Low complexity" evidence="1">
    <location>
        <begin position="11"/>
        <end position="48"/>
    </location>
</feature>
<evidence type="ECO:0000313" key="3">
    <source>
        <dbReference type="EMBL" id="AXK31557.1"/>
    </source>
</evidence>
<proteinExistence type="predicted"/>
<organism evidence="3 4">
    <name type="scientific">Streptomyces armeniacus</name>
    <dbReference type="NCBI Taxonomy" id="83291"/>
    <lineage>
        <taxon>Bacteria</taxon>
        <taxon>Bacillati</taxon>
        <taxon>Actinomycetota</taxon>
        <taxon>Actinomycetes</taxon>
        <taxon>Kitasatosporales</taxon>
        <taxon>Streptomycetaceae</taxon>
        <taxon>Streptomyces</taxon>
    </lineage>
</organism>
<dbReference type="EMBL" id="CP031320">
    <property type="protein sequence ID" value="AXK31557.1"/>
    <property type="molecule type" value="Genomic_DNA"/>
</dbReference>
<reference evidence="3 4" key="1">
    <citation type="submission" date="2018-07" db="EMBL/GenBank/DDBJ databases">
        <title>Draft genome of the type strain Streptomyces armeniacus ATCC 15676.</title>
        <authorList>
            <person name="Labana P."/>
            <person name="Gosse J.T."/>
            <person name="Boddy C.N."/>
        </authorList>
    </citation>
    <scope>NUCLEOTIDE SEQUENCE [LARGE SCALE GENOMIC DNA]</scope>
    <source>
        <strain evidence="3 4">ATCC 15676</strain>
    </source>
</reference>
<gene>
    <name evidence="3" type="ORF">DVA86_01745</name>
</gene>
<feature type="compositionally biased region" description="Basic residues" evidence="1">
    <location>
        <begin position="1"/>
        <end position="10"/>
    </location>
</feature>
<dbReference type="Proteomes" id="UP000254425">
    <property type="component" value="Chromosome"/>
</dbReference>
<feature type="region of interest" description="Disordered" evidence="1">
    <location>
        <begin position="517"/>
        <end position="536"/>
    </location>
</feature>
<feature type="compositionally biased region" description="Gly residues" evidence="1">
    <location>
        <begin position="56"/>
        <end position="105"/>
    </location>
</feature>
<evidence type="ECO:0000313" key="4">
    <source>
        <dbReference type="Proteomes" id="UP000254425"/>
    </source>
</evidence>
<accession>A0A345XIU1</accession>
<keyword evidence="4" id="KW-1185">Reference proteome</keyword>
<feature type="compositionally biased region" description="Basic and acidic residues" evidence="1">
    <location>
        <begin position="211"/>
        <end position="235"/>
    </location>
</feature>
<protein>
    <submittedName>
        <fullName evidence="3">DUF3152 domain-containing protein</fullName>
    </submittedName>
</protein>
<feature type="domain" description="DUF3152" evidence="2">
    <location>
        <begin position="354"/>
        <end position="534"/>
    </location>
</feature>
<dbReference type="RefSeq" id="WP_208875152.1">
    <property type="nucleotide sequence ID" value="NZ_CP031320.1"/>
</dbReference>
<name>A0A345XIU1_9ACTN</name>
<dbReference type="KEGG" id="sarm:DVA86_01745"/>
<feature type="compositionally biased region" description="Basic and acidic residues" evidence="1">
    <location>
        <begin position="310"/>
        <end position="331"/>
    </location>
</feature>
<evidence type="ECO:0000256" key="1">
    <source>
        <dbReference type="SAM" id="MobiDB-lite"/>
    </source>
</evidence>
<feature type="compositionally biased region" description="Gly residues" evidence="1">
    <location>
        <begin position="151"/>
        <end position="165"/>
    </location>
</feature>
<dbReference type="SUPFAM" id="SSF55486">
    <property type="entry name" value="Metalloproteases ('zincins'), catalytic domain"/>
    <property type="match status" value="1"/>
</dbReference>
<dbReference type="AlphaFoldDB" id="A0A345XIU1"/>
<dbReference type="InterPro" id="IPR022603">
    <property type="entry name" value="DUF3152"/>
</dbReference>
<feature type="region of interest" description="Disordered" evidence="1">
    <location>
        <begin position="1"/>
        <end position="270"/>
    </location>
</feature>
<sequence length="536" mass="54863">MGRHSRKRRGGSSASSDTTEGAAGADGAPRAPGAGPAGAQRPSGAQRPPGAPQPPGRGGSPRGATYGGAPYGGAHGGPYGPGQAYGPGPGGRRTGPGAGPGGSRGGPPAEGPGTPAHGSNLFGGPGPGTPPGGVPGVSPARGGHPQHREPGGGWGANGAGQGPPTGGLPRVGPAPGQGPPSGPRQEYLDAFDDTSDDVFAAGAPEPRIPGQRREQRHAPSEHGDERAVHPLDERPPSGPVRGGQAPPDRDEPYAPLAPIGPGEEKGGRTRTLTGAAAAAVTTVLAVVIAGQVIGGDPGRDTRAASTGVDRGSDEDASRSDDRPDDPAERPSKPAAPRTYEDKMAAVVPLDPKLKGPGSFAAVPGRQKGAEGGEVMRYRVDVEKELPLDAELFAQAVHTTLNDERSWAHDDARSFERVSSGDADFVITLASPGTTAEWCAKSGLDTRDQNVSCDSAATERIMINAWRWARGSKTFGDELIAEYRQMLINHEVGHRLGRDHLGCDKQGKLAPVMMQQTKSLTTDGETCRPNPWPHPRG</sequence>
<feature type="region of interest" description="Disordered" evidence="1">
    <location>
        <begin position="293"/>
        <end position="370"/>
    </location>
</feature>